<dbReference type="EMBL" id="CP059251">
    <property type="protein sequence ID" value="QLL33713.1"/>
    <property type="molecule type" value="Genomic_DNA"/>
</dbReference>
<name>A0A7G3ZJM7_9SACH</name>
<keyword evidence="7 9" id="KW-1133">Transmembrane helix</keyword>
<comment type="pathway">
    <text evidence="2">Glycolipid biosynthesis; glycosylphosphatidylinositol-anchor biosynthesis.</text>
</comment>
<evidence type="ECO:0000256" key="3">
    <source>
        <dbReference type="ARBA" id="ARBA00010026"/>
    </source>
</evidence>
<accession>A0A7G3ZJM7</accession>
<keyword evidence="12" id="KW-1185">Reference proteome</keyword>
<evidence type="ECO:0000256" key="2">
    <source>
        <dbReference type="ARBA" id="ARBA00004687"/>
    </source>
</evidence>
<keyword evidence="8 9" id="KW-0472">Membrane</keyword>
<proteinExistence type="inferred from homology"/>
<keyword evidence="10" id="KW-0732">Signal</keyword>
<evidence type="ECO:0000256" key="5">
    <source>
        <dbReference type="ARBA" id="ARBA00022692"/>
    </source>
</evidence>
<evidence type="ECO:0000256" key="6">
    <source>
        <dbReference type="ARBA" id="ARBA00022824"/>
    </source>
</evidence>
<keyword evidence="4" id="KW-0337">GPI-anchor biosynthesis</keyword>
<dbReference type="UniPathway" id="UPA00196"/>
<dbReference type="PANTHER" id="PTHR13121:SF0">
    <property type="entry name" value="PHOSPHATIDYLINOSITOL GLYCAN ANCHOR BIOSYNTHESIS CLASS U PROTEIN"/>
    <property type="match status" value="1"/>
</dbReference>
<feature type="transmembrane region" description="Helical" evidence="9">
    <location>
        <begin position="193"/>
        <end position="216"/>
    </location>
</feature>
<evidence type="ECO:0000313" key="11">
    <source>
        <dbReference type="EMBL" id="QLL33713.1"/>
    </source>
</evidence>
<gene>
    <name evidence="11" type="ORF">HG536_0F00370</name>
</gene>
<dbReference type="AlphaFoldDB" id="A0A7G3ZJM7"/>
<dbReference type="GeneID" id="59326928"/>
<evidence type="ECO:0008006" key="13">
    <source>
        <dbReference type="Google" id="ProtNLM"/>
    </source>
</evidence>
<dbReference type="OrthoDB" id="549017at2759"/>
<evidence type="ECO:0000256" key="4">
    <source>
        <dbReference type="ARBA" id="ARBA00022502"/>
    </source>
</evidence>
<feature type="transmembrane region" description="Helical" evidence="9">
    <location>
        <begin position="324"/>
        <end position="344"/>
    </location>
</feature>
<evidence type="ECO:0000256" key="1">
    <source>
        <dbReference type="ARBA" id="ARBA00004477"/>
    </source>
</evidence>
<dbReference type="GO" id="GO:0042765">
    <property type="term" value="C:GPI-anchor transamidase complex"/>
    <property type="evidence" value="ECO:0007669"/>
    <property type="project" value="InterPro"/>
</dbReference>
<dbReference type="GO" id="GO:0016255">
    <property type="term" value="P:attachment of GPI anchor to protein"/>
    <property type="evidence" value="ECO:0007669"/>
    <property type="project" value="InterPro"/>
</dbReference>
<organism evidence="11 12">
    <name type="scientific">Torulaspora globosa</name>
    <dbReference type="NCBI Taxonomy" id="48254"/>
    <lineage>
        <taxon>Eukaryota</taxon>
        <taxon>Fungi</taxon>
        <taxon>Dikarya</taxon>
        <taxon>Ascomycota</taxon>
        <taxon>Saccharomycotina</taxon>
        <taxon>Saccharomycetes</taxon>
        <taxon>Saccharomycetales</taxon>
        <taxon>Saccharomycetaceae</taxon>
        <taxon>Torulaspora</taxon>
    </lineage>
</organism>
<dbReference type="InterPro" id="IPR009600">
    <property type="entry name" value="PIG-U"/>
</dbReference>
<evidence type="ECO:0000256" key="8">
    <source>
        <dbReference type="ARBA" id="ARBA00023136"/>
    </source>
</evidence>
<evidence type="ECO:0000256" key="7">
    <source>
        <dbReference type="ARBA" id="ARBA00022989"/>
    </source>
</evidence>
<dbReference type="GO" id="GO:0006506">
    <property type="term" value="P:GPI anchor biosynthetic process"/>
    <property type="evidence" value="ECO:0007669"/>
    <property type="project" value="UniProtKB-UniPathway"/>
</dbReference>
<sequence length="393" mass="44046">MWAREKWVLFACVVTRLLVSLLFPSLQQQLDKSVEFSTPFTSYRSLREGVYMLNNGFQPYNGGVVHQAPLLVAMMSFIESDALVALLYALLDAVVAYQLTCIAQCFAASVDIPIWLPSLLYSFNPLVLLSCVSRSSVIFTNLCISTAVLSALQGEIVVASIAIATAGYMSLYPMLLLIPLLSLFDGKSAKTKAVICSSLTAVSLLALSNVICYRSWDFLEATYGALVRFDKLFPNLGLWWYFFIEMFEAFLPFFKAVFNVVVLSFVGPITLRFYKQPFYAFVLSLGWIVITKPYPTLGDAGFFLSFIPFFKPLYGYLRYSVLSCLLLLHAVLLSPIFYHLWVGLGSGNSNFFYAITLVYALALASTVVDLCWAMLRMDYDQGKPNYTLKITQI</sequence>
<feature type="signal peptide" evidence="10">
    <location>
        <begin position="1"/>
        <end position="20"/>
    </location>
</feature>
<feature type="transmembrane region" description="Helical" evidence="9">
    <location>
        <begin position="238"/>
        <end position="266"/>
    </location>
</feature>
<feature type="transmembrane region" description="Helical" evidence="9">
    <location>
        <begin position="350"/>
        <end position="375"/>
    </location>
</feature>
<protein>
    <recommendedName>
        <fullName evidence="13">GPI transamidase subunit PIG-U</fullName>
    </recommendedName>
</protein>
<feature type="transmembrane region" description="Helical" evidence="9">
    <location>
        <begin position="156"/>
        <end position="181"/>
    </location>
</feature>
<dbReference type="PANTHER" id="PTHR13121">
    <property type="entry name" value="GPI TRANSAMIDASE COMPONENT PIG-U"/>
    <property type="match status" value="1"/>
</dbReference>
<reference evidence="11 12" key="1">
    <citation type="submission" date="2020-06" db="EMBL/GenBank/DDBJ databases">
        <title>The yeast mating-type switching endonuclease HO is a domesticated member of an unorthodox homing genetic element family.</title>
        <authorList>
            <person name="Coughlan A.Y."/>
            <person name="Lombardi L."/>
            <person name="Braun-Galleani S."/>
            <person name="Martos A.R."/>
            <person name="Galeote V."/>
            <person name="Bigey F."/>
            <person name="Dequin S."/>
            <person name="Byrne K.P."/>
            <person name="Wolfe K.H."/>
        </authorList>
    </citation>
    <scope>NUCLEOTIDE SEQUENCE [LARGE SCALE GENOMIC DNA]</scope>
    <source>
        <strain evidence="11 12">CBS764</strain>
    </source>
</reference>
<keyword evidence="5 9" id="KW-0812">Transmembrane</keyword>
<dbReference type="Proteomes" id="UP000515788">
    <property type="component" value="Chromosome 6"/>
</dbReference>
<evidence type="ECO:0000256" key="10">
    <source>
        <dbReference type="SAM" id="SignalP"/>
    </source>
</evidence>
<evidence type="ECO:0000313" key="12">
    <source>
        <dbReference type="Proteomes" id="UP000515788"/>
    </source>
</evidence>
<evidence type="ECO:0000256" key="9">
    <source>
        <dbReference type="SAM" id="Phobius"/>
    </source>
</evidence>
<dbReference type="KEGG" id="tgb:HG536_0F00370"/>
<comment type="similarity">
    <text evidence="3">Belongs to the PIGU family.</text>
</comment>
<keyword evidence="6" id="KW-0256">Endoplasmic reticulum</keyword>
<dbReference type="RefSeq" id="XP_037140387.1">
    <property type="nucleotide sequence ID" value="XM_037284491.1"/>
</dbReference>
<dbReference type="Pfam" id="PF06728">
    <property type="entry name" value="PIG-U"/>
    <property type="match status" value="1"/>
</dbReference>
<comment type="subcellular location">
    <subcellularLocation>
        <location evidence="1">Endoplasmic reticulum membrane</location>
        <topology evidence="1">Multi-pass membrane protein</topology>
    </subcellularLocation>
</comment>
<feature type="chain" id="PRO_5028806672" description="GPI transamidase subunit PIG-U" evidence="10">
    <location>
        <begin position="21"/>
        <end position="393"/>
    </location>
</feature>